<dbReference type="EMBL" id="OZ034819">
    <property type="protein sequence ID" value="CAL1394375.1"/>
    <property type="molecule type" value="Genomic_DNA"/>
</dbReference>
<name>A0AAV2F9L1_9ROSI</name>
<dbReference type="AlphaFoldDB" id="A0AAV2F9L1"/>
<accession>A0AAV2F9L1</accession>
<sequence>MLFNQTVRHCVLDGCSSDPSTIHLDKVSFLKDGSRPISLQQDDHSLEEEEQPSLSLGKLEETVVSTWHQEMRHFFIPP</sequence>
<keyword evidence="2" id="KW-1185">Reference proteome</keyword>
<organism evidence="1 2">
    <name type="scientific">Linum trigynum</name>
    <dbReference type="NCBI Taxonomy" id="586398"/>
    <lineage>
        <taxon>Eukaryota</taxon>
        <taxon>Viridiplantae</taxon>
        <taxon>Streptophyta</taxon>
        <taxon>Embryophyta</taxon>
        <taxon>Tracheophyta</taxon>
        <taxon>Spermatophyta</taxon>
        <taxon>Magnoliopsida</taxon>
        <taxon>eudicotyledons</taxon>
        <taxon>Gunneridae</taxon>
        <taxon>Pentapetalae</taxon>
        <taxon>rosids</taxon>
        <taxon>fabids</taxon>
        <taxon>Malpighiales</taxon>
        <taxon>Linaceae</taxon>
        <taxon>Linum</taxon>
    </lineage>
</organism>
<proteinExistence type="predicted"/>
<evidence type="ECO:0000313" key="2">
    <source>
        <dbReference type="Proteomes" id="UP001497516"/>
    </source>
</evidence>
<evidence type="ECO:0000313" key="1">
    <source>
        <dbReference type="EMBL" id="CAL1394375.1"/>
    </source>
</evidence>
<dbReference type="Proteomes" id="UP001497516">
    <property type="component" value="Chromosome 6"/>
</dbReference>
<reference evidence="1 2" key="1">
    <citation type="submission" date="2024-04" db="EMBL/GenBank/DDBJ databases">
        <authorList>
            <person name="Fracassetti M."/>
        </authorList>
    </citation>
    <scope>NUCLEOTIDE SEQUENCE [LARGE SCALE GENOMIC DNA]</scope>
</reference>
<gene>
    <name evidence="1" type="ORF">LTRI10_LOCUS34880</name>
</gene>
<protein>
    <submittedName>
        <fullName evidence="1">Uncharacterized protein</fullName>
    </submittedName>
</protein>